<accession>A0ABW8EED2</accession>
<proteinExistence type="predicted"/>
<name>A0ABW8EED2_STRT5</name>
<comment type="caution">
    <text evidence="1">The sequence shown here is derived from an EMBL/GenBank/DDBJ whole genome shotgun (WGS) entry which is preliminary data.</text>
</comment>
<protein>
    <submittedName>
        <fullName evidence="1">Uncharacterized protein</fullName>
    </submittedName>
</protein>
<dbReference type="RefSeq" id="WP_365516325.1">
    <property type="nucleotide sequence ID" value="NZ_JBFANW010000715.1"/>
</dbReference>
<gene>
    <name evidence="1" type="ORF">ACIO7M_10815</name>
</gene>
<keyword evidence="2" id="KW-1185">Reference proteome</keyword>
<dbReference type="Proteomes" id="UP001617351">
    <property type="component" value="Unassembled WGS sequence"/>
</dbReference>
<dbReference type="EMBL" id="JBIUYY010000004">
    <property type="protein sequence ID" value="MFJ2821595.1"/>
    <property type="molecule type" value="Genomic_DNA"/>
</dbReference>
<evidence type="ECO:0000313" key="1">
    <source>
        <dbReference type="EMBL" id="MFJ2821595.1"/>
    </source>
</evidence>
<evidence type="ECO:0000313" key="2">
    <source>
        <dbReference type="Proteomes" id="UP001617351"/>
    </source>
</evidence>
<sequence>MELIGFYREMQSAPRDVFRGSLRDQVRSGAAYPKAEVAGYLVAGHPVFDVMETTRDVQ</sequence>
<reference evidence="1 2" key="1">
    <citation type="submission" date="2024-10" db="EMBL/GenBank/DDBJ databases">
        <title>The Natural Products Discovery Center: Release of the First 8490 Sequenced Strains for Exploring Actinobacteria Biosynthetic Diversity.</title>
        <authorList>
            <person name="Kalkreuter E."/>
            <person name="Kautsar S.A."/>
            <person name="Yang D."/>
            <person name="Bader C.D."/>
            <person name="Teijaro C.N."/>
            <person name="Fluegel L."/>
            <person name="Davis C.M."/>
            <person name="Simpson J.R."/>
            <person name="Lauterbach L."/>
            <person name="Steele A.D."/>
            <person name="Gui C."/>
            <person name="Meng S."/>
            <person name="Li G."/>
            <person name="Viehrig K."/>
            <person name="Ye F."/>
            <person name="Su P."/>
            <person name="Kiefer A.F."/>
            <person name="Nichols A."/>
            <person name="Cepeda A.J."/>
            <person name="Yan W."/>
            <person name="Fan B."/>
            <person name="Jiang Y."/>
            <person name="Adhikari A."/>
            <person name="Zheng C.-J."/>
            <person name="Schuster L."/>
            <person name="Cowan T.M."/>
            <person name="Smanski M.J."/>
            <person name="Chevrette M.G."/>
            <person name="De Carvalho L.P.S."/>
            <person name="Shen B."/>
        </authorList>
    </citation>
    <scope>NUCLEOTIDE SEQUENCE [LARGE SCALE GENOMIC DNA]</scope>
    <source>
        <strain evidence="1 2">NPDC087220</strain>
    </source>
</reference>
<organism evidence="1 2">
    <name type="scientific">Streptomyces toxytricini</name>
    <name type="common">Actinomyces toxytricini</name>
    <dbReference type="NCBI Taxonomy" id="67369"/>
    <lineage>
        <taxon>Bacteria</taxon>
        <taxon>Bacillati</taxon>
        <taxon>Actinomycetota</taxon>
        <taxon>Actinomycetes</taxon>
        <taxon>Kitasatosporales</taxon>
        <taxon>Streptomycetaceae</taxon>
        <taxon>Streptomyces</taxon>
    </lineage>
</organism>